<dbReference type="InterPro" id="IPR039421">
    <property type="entry name" value="Type_1_exporter"/>
</dbReference>
<dbReference type="SUPFAM" id="SSF90123">
    <property type="entry name" value="ABC transporter transmembrane region"/>
    <property type="match status" value="1"/>
</dbReference>
<dbReference type="GO" id="GO:0016887">
    <property type="term" value="F:ATP hydrolysis activity"/>
    <property type="evidence" value="ECO:0007669"/>
    <property type="project" value="InterPro"/>
</dbReference>
<keyword evidence="13" id="KW-1185">Reference proteome</keyword>
<proteinExistence type="predicted"/>
<dbReference type="PANTHER" id="PTHR43394">
    <property type="entry name" value="ATP-DEPENDENT PERMEASE MDL1, MITOCHONDRIAL"/>
    <property type="match status" value="1"/>
</dbReference>
<evidence type="ECO:0000256" key="7">
    <source>
        <dbReference type="ARBA" id="ARBA00023136"/>
    </source>
</evidence>
<dbReference type="SMART" id="SM00382">
    <property type="entry name" value="AAA"/>
    <property type="match status" value="1"/>
</dbReference>
<dbReference type="Gene3D" id="1.20.1560.10">
    <property type="entry name" value="ABC transporter type 1, transmembrane domain"/>
    <property type="match status" value="1"/>
</dbReference>
<feature type="transmembrane region" description="Helical" evidence="8">
    <location>
        <begin position="308"/>
        <end position="328"/>
    </location>
</feature>
<dbReference type="InterPro" id="IPR005074">
    <property type="entry name" value="Peptidase_C39"/>
</dbReference>
<keyword evidence="6 8" id="KW-1133">Transmembrane helix</keyword>
<dbReference type="Gene3D" id="3.40.50.300">
    <property type="entry name" value="P-loop containing nucleotide triphosphate hydrolases"/>
    <property type="match status" value="1"/>
</dbReference>
<evidence type="ECO:0000256" key="4">
    <source>
        <dbReference type="ARBA" id="ARBA00022801"/>
    </source>
</evidence>
<dbReference type="RefSeq" id="WP_136579621.1">
    <property type="nucleotide sequence ID" value="NZ_STFF01000007.1"/>
</dbReference>
<evidence type="ECO:0000259" key="11">
    <source>
        <dbReference type="PROSITE" id="PS50990"/>
    </source>
</evidence>
<evidence type="ECO:0000256" key="8">
    <source>
        <dbReference type="SAM" id="Phobius"/>
    </source>
</evidence>
<dbReference type="OrthoDB" id="9760358at2"/>
<accession>A0A4S8HID6</accession>
<sequence length="728" mass="82344">MLKKFPHYKQHDEMDCGPACLRIICKYYGKSFPLEHLRSLTHTNRTGSSLLALSEAAEKLGLRSVGARISYKDLEECNPLPCIAFWNQHHFIVVYKIKKDRVYVSDPAHGLVEYSKEEFLKGWSLGNEQGIILSLEPSPEFMKMEEGGGNVREKGFAFIFSYLTRYRKELMQILMGLLAGSLLQLIFPFLTQSIVDIGIRHHDMPFIYMILTAQLMVFIGKTTVEMLRGYIVLHLSSRINITLLSDFFIKLMKLPLGFFDTKMIGDILQRIGDHQRVENFLTSGTFTTIFSLLNLVVFSIILAIYSPLIFLVFLAGSACYFVWVISFLKKRAKLDYKRFSQLSANQEKNFELIFGMQEIKLHNAERKKRWQWEHLQVKLFRINLKSLTLKQVQSGGASVINELKNIFISFLAAKLVLQGDMTLGMMLSVSYITGQLNAPITQLVEFIQSLQDARLSMERINEIHNKPDEEAAFVKKIETVPAGDIVIENLSFKYDTDPRMPGILKNINCVIPAKKVTAIVGASGSGKTTLLKLLLKFYEPAAGAIYAGNTAIANIHNSSWRNACGVVMQEGFIFNDTVANNIAVGEENIDRKRLLEAARVANIVEFVDSLPLKFETKIGSNGIGISTGQKQRILIARAIYKNPDILLFDEATSALDTQNERIIMENLQHFFKGKTVIVIAHRLSTVRNADKIVVLDKGELTEVGTHEELITEKGFYFNLIKNQLELGN</sequence>
<feature type="transmembrane region" description="Helical" evidence="8">
    <location>
        <begin position="173"/>
        <end position="194"/>
    </location>
</feature>
<dbReference type="FunFam" id="3.40.50.300:FF:000218">
    <property type="entry name" value="Multidrug ABC transporter ATP-binding protein"/>
    <property type="match status" value="1"/>
</dbReference>
<feature type="transmembrane region" description="Helical" evidence="8">
    <location>
        <begin position="280"/>
        <end position="302"/>
    </location>
</feature>
<dbReference type="EMBL" id="STFF01000007">
    <property type="protein sequence ID" value="THU34978.1"/>
    <property type="molecule type" value="Genomic_DNA"/>
</dbReference>
<dbReference type="GO" id="GO:0008233">
    <property type="term" value="F:peptidase activity"/>
    <property type="evidence" value="ECO:0007669"/>
    <property type="project" value="InterPro"/>
</dbReference>
<evidence type="ECO:0000256" key="1">
    <source>
        <dbReference type="ARBA" id="ARBA00004651"/>
    </source>
</evidence>
<evidence type="ECO:0000259" key="10">
    <source>
        <dbReference type="PROSITE" id="PS50929"/>
    </source>
</evidence>
<evidence type="ECO:0000313" key="13">
    <source>
        <dbReference type="Proteomes" id="UP000306918"/>
    </source>
</evidence>
<organism evidence="12 13">
    <name type="scientific">Niastella caeni</name>
    <dbReference type="NCBI Taxonomy" id="2569763"/>
    <lineage>
        <taxon>Bacteria</taxon>
        <taxon>Pseudomonadati</taxon>
        <taxon>Bacteroidota</taxon>
        <taxon>Chitinophagia</taxon>
        <taxon>Chitinophagales</taxon>
        <taxon>Chitinophagaceae</taxon>
        <taxon>Niastella</taxon>
    </lineage>
</organism>
<evidence type="ECO:0000256" key="3">
    <source>
        <dbReference type="ARBA" id="ARBA00022741"/>
    </source>
</evidence>
<evidence type="ECO:0000256" key="5">
    <source>
        <dbReference type="ARBA" id="ARBA00022840"/>
    </source>
</evidence>
<evidence type="ECO:0000313" key="12">
    <source>
        <dbReference type="EMBL" id="THU34978.1"/>
    </source>
</evidence>
<keyword evidence="3" id="KW-0547">Nucleotide-binding</keyword>
<keyword evidence="2 8" id="KW-0812">Transmembrane</keyword>
<evidence type="ECO:0000256" key="6">
    <source>
        <dbReference type="ARBA" id="ARBA00022989"/>
    </source>
</evidence>
<name>A0A4S8HID6_9BACT</name>
<dbReference type="Proteomes" id="UP000306918">
    <property type="component" value="Unassembled WGS sequence"/>
</dbReference>
<dbReference type="InterPro" id="IPR027417">
    <property type="entry name" value="P-loop_NTPase"/>
</dbReference>
<dbReference type="InterPro" id="IPR003593">
    <property type="entry name" value="AAA+_ATPase"/>
</dbReference>
<feature type="domain" description="Peptidase C39" evidence="11">
    <location>
        <begin position="10"/>
        <end position="130"/>
    </location>
</feature>
<dbReference type="Pfam" id="PF00664">
    <property type="entry name" value="ABC_membrane"/>
    <property type="match status" value="1"/>
</dbReference>
<dbReference type="InterPro" id="IPR003439">
    <property type="entry name" value="ABC_transporter-like_ATP-bd"/>
</dbReference>
<dbReference type="InterPro" id="IPR036640">
    <property type="entry name" value="ABC1_TM_sf"/>
</dbReference>
<reference evidence="12 13" key="1">
    <citation type="submission" date="2019-04" db="EMBL/GenBank/DDBJ databases">
        <title>Niastella caeni sp. nov., isolated from activated sludge.</title>
        <authorList>
            <person name="Sheng M."/>
        </authorList>
    </citation>
    <scope>NUCLEOTIDE SEQUENCE [LARGE SCALE GENOMIC DNA]</scope>
    <source>
        <strain evidence="12 13">HX-2-15</strain>
    </source>
</reference>
<dbReference type="SUPFAM" id="SSF52540">
    <property type="entry name" value="P-loop containing nucleoside triphosphate hydrolases"/>
    <property type="match status" value="1"/>
</dbReference>
<dbReference type="PROSITE" id="PS50929">
    <property type="entry name" value="ABC_TM1F"/>
    <property type="match status" value="1"/>
</dbReference>
<feature type="domain" description="ABC transporter" evidence="9">
    <location>
        <begin position="485"/>
        <end position="722"/>
    </location>
</feature>
<dbReference type="AlphaFoldDB" id="A0A4S8HID6"/>
<evidence type="ECO:0000259" key="9">
    <source>
        <dbReference type="PROSITE" id="PS50893"/>
    </source>
</evidence>
<dbReference type="GO" id="GO:0005524">
    <property type="term" value="F:ATP binding"/>
    <property type="evidence" value="ECO:0007669"/>
    <property type="project" value="UniProtKB-KW"/>
</dbReference>
<protein>
    <submittedName>
        <fullName evidence="12">Peptidase domain-containing ABC transporter</fullName>
    </submittedName>
</protein>
<dbReference type="PANTHER" id="PTHR43394:SF1">
    <property type="entry name" value="ATP-BINDING CASSETTE SUB-FAMILY B MEMBER 10, MITOCHONDRIAL"/>
    <property type="match status" value="1"/>
</dbReference>
<dbReference type="Pfam" id="PF03412">
    <property type="entry name" value="Peptidase_C39"/>
    <property type="match status" value="1"/>
</dbReference>
<comment type="caution">
    <text evidence="12">The sequence shown here is derived from an EMBL/GenBank/DDBJ whole genome shotgun (WGS) entry which is preliminary data.</text>
</comment>
<dbReference type="Pfam" id="PF00005">
    <property type="entry name" value="ABC_tran"/>
    <property type="match status" value="1"/>
</dbReference>
<keyword evidence="7 8" id="KW-0472">Membrane</keyword>
<dbReference type="GO" id="GO:0005886">
    <property type="term" value="C:plasma membrane"/>
    <property type="evidence" value="ECO:0007669"/>
    <property type="project" value="UniProtKB-SubCell"/>
</dbReference>
<feature type="transmembrane region" description="Helical" evidence="8">
    <location>
        <begin position="206"/>
        <end position="224"/>
    </location>
</feature>
<dbReference type="CDD" id="cd18571">
    <property type="entry name" value="ABC_6TM_peptidase_like"/>
    <property type="match status" value="1"/>
</dbReference>
<evidence type="ECO:0000256" key="2">
    <source>
        <dbReference type="ARBA" id="ARBA00022692"/>
    </source>
</evidence>
<keyword evidence="5" id="KW-0067">ATP-binding</keyword>
<dbReference type="Gene3D" id="3.90.70.10">
    <property type="entry name" value="Cysteine proteinases"/>
    <property type="match status" value="1"/>
</dbReference>
<gene>
    <name evidence="12" type="ORF">FAM09_23610</name>
</gene>
<dbReference type="GO" id="GO:0006508">
    <property type="term" value="P:proteolysis"/>
    <property type="evidence" value="ECO:0007669"/>
    <property type="project" value="InterPro"/>
</dbReference>
<feature type="domain" description="ABC transmembrane type-1" evidence="10">
    <location>
        <begin position="173"/>
        <end position="452"/>
    </location>
</feature>
<keyword evidence="4" id="KW-0378">Hydrolase</keyword>
<dbReference type="GO" id="GO:0015421">
    <property type="term" value="F:ABC-type oligopeptide transporter activity"/>
    <property type="evidence" value="ECO:0007669"/>
    <property type="project" value="TreeGrafter"/>
</dbReference>
<dbReference type="CDD" id="cd02418">
    <property type="entry name" value="Peptidase_C39B"/>
    <property type="match status" value="1"/>
</dbReference>
<dbReference type="PROSITE" id="PS50893">
    <property type="entry name" value="ABC_TRANSPORTER_2"/>
    <property type="match status" value="1"/>
</dbReference>
<dbReference type="InterPro" id="IPR011527">
    <property type="entry name" value="ABC1_TM_dom"/>
</dbReference>
<dbReference type="PROSITE" id="PS50990">
    <property type="entry name" value="PEPTIDASE_C39"/>
    <property type="match status" value="1"/>
</dbReference>
<comment type="subcellular location">
    <subcellularLocation>
        <location evidence="1">Cell membrane</location>
        <topology evidence="1">Multi-pass membrane protein</topology>
    </subcellularLocation>
</comment>